<dbReference type="AlphaFoldDB" id="A0A0F9VM43"/>
<organism evidence="2">
    <name type="scientific">marine sediment metagenome</name>
    <dbReference type="NCBI Taxonomy" id="412755"/>
    <lineage>
        <taxon>unclassified sequences</taxon>
        <taxon>metagenomes</taxon>
        <taxon>ecological metagenomes</taxon>
    </lineage>
</organism>
<reference evidence="2" key="1">
    <citation type="journal article" date="2015" name="Nature">
        <title>Complex archaea that bridge the gap between prokaryotes and eukaryotes.</title>
        <authorList>
            <person name="Spang A."/>
            <person name="Saw J.H."/>
            <person name="Jorgensen S.L."/>
            <person name="Zaremba-Niedzwiedzka K."/>
            <person name="Martijn J."/>
            <person name="Lind A.E."/>
            <person name="van Eijk R."/>
            <person name="Schleper C."/>
            <person name="Guy L."/>
            <person name="Ettema T.J."/>
        </authorList>
    </citation>
    <scope>NUCLEOTIDE SEQUENCE</scope>
</reference>
<sequence length="205" mass="22147">MAEEATVAKATRKKFCSKVYVNKDGTESRHAGPDVVQLEFRYYGIDGKLNGEKTVFRLNEIGKGCARACAWHGGAQKIGDEGNKATTWEEARESHETMIERLNGDEWVKPGEGAGPKTGVLILAIARACVKAGTWDADADGSPTENKERMEANRVKVSTKEGRDGAMANKDIEAEFKQLQLEASTKRAADAAAQAPGSKEGLEGF</sequence>
<feature type="region of interest" description="Disordered" evidence="1">
    <location>
        <begin position="183"/>
        <end position="205"/>
    </location>
</feature>
<feature type="compositionally biased region" description="Basic and acidic residues" evidence="1">
    <location>
        <begin position="145"/>
        <end position="168"/>
    </location>
</feature>
<dbReference type="EMBL" id="LAZR01000324">
    <property type="protein sequence ID" value="KKN74561.1"/>
    <property type="molecule type" value="Genomic_DNA"/>
</dbReference>
<feature type="region of interest" description="Disordered" evidence="1">
    <location>
        <begin position="136"/>
        <end position="168"/>
    </location>
</feature>
<proteinExistence type="predicted"/>
<evidence type="ECO:0000313" key="2">
    <source>
        <dbReference type="EMBL" id="KKN74561.1"/>
    </source>
</evidence>
<comment type="caution">
    <text evidence="2">The sequence shown here is derived from an EMBL/GenBank/DDBJ whole genome shotgun (WGS) entry which is preliminary data.</text>
</comment>
<accession>A0A0F9VM43</accession>
<name>A0A0F9VM43_9ZZZZ</name>
<gene>
    <name evidence="2" type="ORF">LCGC14_0389780</name>
</gene>
<evidence type="ECO:0000256" key="1">
    <source>
        <dbReference type="SAM" id="MobiDB-lite"/>
    </source>
</evidence>
<protein>
    <submittedName>
        <fullName evidence="2">Uncharacterized protein</fullName>
    </submittedName>
</protein>